<evidence type="ECO:0000313" key="3">
    <source>
        <dbReference type="EMBL" id="OWP52872.1"/>
    </source>
</evidence>
<dbReference type="SUPFAM" id="SSF54001">
    <property type="entry name" value="Cysteine proteinases"/>
    <property type="match status" value="1"/>
</dbReference>
<protein>
    <submittedName>
        <fullName evidence="3">Arylamine N-acetyltransferase</fullName>
    </submittedName>
</protein>
<dbReference type="Gene3D" id="3.30.2140.10">
    <property type="entry name" value="Arylamine N-acetyltransferase"/>
    <property type="match status" value="1"/>
</dbReference>
<dbReference type="PRINTS" id="PR01543">
    <property type="entry name" value="ANATRNSFRASE"/>
</dbReference>
<dbReference type="InterPro" id="IPR038765">
    <property type="entry name" value="Papain-like_cys_pep_sf"/>
</dbReference>
<dbReference type="EMBL" id="NJBA01000001">
    <property type="protein sequence ID" value="OWP52872.1"/>
    <property type="molecule type" value="Genomic_DNA"/>
</dbReference>
<dbReference type="GO" id="GO:0016407">
    <property type="term" value="F:acetyltransferase activity"/>
    <property type="evidence" value="ECO:0007669"/>
    <property type="project" value="InterPro"/>
</dbReference>
<dbReference type="Pfam" id="PF00797">
    <property type="entry name" value="Acetyltransf_2"/>
    <property type="match status" value="1"/>
</dbReference>
<dbReference type="Proteomes" id="UP000198145">
    <property type="component" value="Unassembled WGS sequence"/>
</dbReference>
<gene>
    <name evidence="3" type="ORF">CEG18_03245</name>
</gene>
<evidence type="ECO:0000256" key="2">
    <source>
        <dbReference type="RuleBase" id="RU003452"/>
    </source>
</evidence>
<dbReference type="Gene3D" id="2.40.128.150">
    <property type="entry name" value="Cysteine proteinases"/>
    <property type="match status" value="1"/>
</dbReference>
<proteinExistence type="inferred from homology"/>
<organism evidence="3 4">
    <name type="scientific">Pseudomonas nitroreducens</name>
    <dbReference type="NCBI Taxonomy" id="46680"/>
    <lineage>
        <taxon>Bacteria</taxon>
        <taxon>Pseudomonadati</taxon>
        <taxon>Pseudomonadota</taxon>
        <taxon>Gammaproteobacteria</taxon>
        <taxon>Pseudomonadales</taxon>
        <taxon>Pseudomonadaceae</taxon>
        <taxon>Pseudomonas</taxon>
    </lineage>
</organism>
<accession>A0A246FEY9</accession>
<dbReference type="AlphaFoldDB" id="A0A246FEY9"/>
<dbReference type="PANTHER" id="PTHR11786">
    <property type="entry name" value="N-HYDROXYARYLAMINE O-ACETYLTRANSFERASE"/>
    <property type="match status" value="1"/>
</dbReference>
<comment type="similarity">
    <text evidence="1 2">Belongs to the arylamine N-acetyltransferase family.</text>
</comment>
<dbReference type="PANTHER" id="PTHR11786:SF0">
    <property type="entry name" value="ARYLAMINE N-ACETYLTRANSFERASE 4-RELATED"/>
    <property type="match status" value="1"/>
</dbReference>
<evidence type="ECO:0000313" key="4">
    <source>
        <dbReference type="Proteomes" id="UP000198145"/>
    </source>
</evidence>
<dbReference type="STRING" id="46680.GCA_000807755_04914"/>
<sequence length="284" mass="31535">MTPLTPFSAAQLDATLARLGMPAERPAPTLANLDRLIVAALHHLPFENLDVLLDKPIRIEPDAVFAKVVERQRGGYCFELNSLFARLLASLDYRVTLLVARVRWGLPADAPLTPQTHLLLRVDLAEGPHLVDIGFGGPASPRALPLRVNQELAGGWRIAGSLDGELEMATRSTSSWQTLYRFTLEPQDWADYTMRNWYTSTYPQSVFRNSLRVAFSQAGARLSLLNGHFTRRNTDGSVEQRAIDSIDELLDVLDRQFLLHAGDLDGGALRSRLAQLLDSTALRV</sequence>
<dbReference type="InterPro" id="IPR001447">
    <property type="entry name" value="Arylamine_N-AcTrfase"/>
</dbReference>
<reference evidence="3 4" key="1">
    <citation type="submission" date="2017-06" db="EMBL/GenBank/DDBJ databases">
        <title>Draft genome of Pseudomonas nitroreducens DF05.</title>
        <authorList>
            <person name="Iyer R."/>
        </authorList>
    </citation>
    <scope>NUCLEOTIDE SEQUENCE [LARGE SCALE GENOMIC DNA]</scope>
    <source>
        <strain evidence="3 4">DF05</strain>
    </source>
</reference>
<comment type="caution">
    <text evidence="3">The sequence shown here is derived from an EMBL/GenBank/DDBJ whole genome shotgun (WGS) entry which is preliminary data.</text>
</comment>
<dbReference type="RefSeq" id="WP_088416260.1">
    <property type="nucleotide sequence ID" value="NZ_NJBA01000001.1"/>
</dbReference>
<keyword evidence="3" id="KW-0808">Transferase</keyword>
<name>A0A246FEY9_PSENT</name>
<evidence type="ECO:0000256" key="1">
    <source>
        <dbReference type="ARBA" id="ARBA00006547"/>
    </source>
</evidence>
<dbReference type="eggNOG" id="COG2162">
    <property type="taxonomic scope" value="Bacteria"/>
</dbReference>